<keyword evidence="6" id="KW-0520">NAD</keyword>
<evidence type="ECO:0000313" key="11">
    <source>
        <dbReference type="Proteomes" id="UP000030661"/>
    </source>
</evidence>
<evidence type="ECO:0000256" key="7">
    <source>
        <dbReference type="ARBA" id="ARBA00023098"/>
    </source>
</evidence>
<dbReference type="EMBL" id="DF820464">
    <property type="protein sequence ID" value="GAK56338.1"/>
    <property type="molecule type" value="Genomic_DNA"/>
</dbReference>
<reference evidence="10" key="1">
    <citation type="journal article" date="2015" name="PeerJ">
        <title>First genomic representation of candidate bacterial phylum KSB3 points to enhanced environmental sensing as a trigger of wastewater bulking.</title>
        <authorList>
            <person name="Sekiguchi Y."/>
            <person name="Ohashi A."/>
            <person name="Parks D.H."/>
            <person name="Yamauchi T."/>
            <person name="Tyson G.W."/>
            <person name="Hugenholtz P."/>
        </authorList>
    </citation>
    <scope>NUCLEOTIDE SEQUENCE [LARGE SCALE GENOMIC DNA]</scope>
</reference>
<dbReference type="SUPFAM" id="SSF56796">
    <property type="entry name" value="Dehydroquinate synthase-like"/>
    <property type="match status" value="1"/>
</dbReference>
<keyword evidence="8" id="KW-0594">Phospholipid biosynthesis</keyword>
<keyword evidence="11" id="KW-1185">Reference proteome</keyword>
<dbReference type="Proteomes" id="UP000030661">
    <property type="component" value="Unassembled WGS sequence"/>
</dbReference>
<evidence type="ECO:0000256" key="8">
    <source>
        <dbReference type="ARBA" id="ARBA00023209"/>
    </source>
</evidence>
<gene>
    <name evidence="10" type="ORF">U27_03300</name>
</gene>
<sequence length="448" mass="50415">MKRTRIQDALQAASETEAFISGPGCRTQTPAVFQQYFPETIALVVADEITFGIAGKEVYELLQRTGLKTLDPFIFPGQPVLHADYVHIERLRDFLKIHPHAIPIAVGSGTINDLVKRAAYEVNQRYMVLATAASVDGYSSFGAAISQGGFKKTLECPAPLVIVADTEILRDAPAEMTAAGYADLMSKIPAGADWIIADVVGVDPILPSIWDMVQTDLRTWVQAPEQLKAGDEQAFEFLFEGLTMSGFAMQACRKSRPASGADHLFSHIWEMQHHRDLNGEPVSHGFQVAIGTLASTALMEVIFAREMTQSDIKNVCTQWKSWKTRAAEIKQQFQGTPILDRVLEESKAKYLNRAELCERLQLLKTHWGDLREQVTTQIIPYHQLKQMLMTADCPVRPEQINLSREHVKQTYFLAQMIRNRYTILDLAYELNWLEKGVEEIMASEIYLR</sequence>
<evidence type="ECO:0000313" key="10">
    <source>
        <dbReference type="EMBL" id="GAK56338.1"/>
    </source>
</evidence>
<dbReference type="InterPro" id="IPR016205">
    <property type="entry name" value="Glycerol_DH"/>
</dbReference>
<dbReference type="eggNOG" id="COG0371">
    <property type="taxonomic scope" value="Bacteria"/>
</dbReference>
<dbReference type="CDD" id="cd08175">
    <property type="entry name" value="G1PDH"/>
    <property type="match status" value="1"/>
</dbReference>
<keyword evidence="2" id="KW-0444">Lipid biosynthesis</keyword>
<evidence type="ECO:0000256" key="2">
    <source>
        <dbReference type="ARBA" id="ARBA00022516"/>
    </source>
</evidence>
<dbReference type="Pfam" id="PF13685">
    <property type="entry name" value="Fe-ADH_2"/>
    <property type="match status" value="1"/>
</dbReference>
<evidence type="ECO:0000256" key="5">
    <source>
        <dbReference type="ARBA" id="ARBA00023002"/>
    </source>
</evidence>
<keyword evidence="3" id="KW-0479">Metal-binding</keyword>
<evidence type="ECO:0000256" key="6">
    <source>
        <dbReference type="ARBA" id="ARBA00023027"/>
    </source>
</evidence>
<accession>A0A081BVI3</accession>
<proteinExistence type="predicted"/>
<dbReference type="HOGENOM" id="CLU_038362_1_0_0"/>
<keyword evidence="4" id="KW-0521">NADP</keyword>
<evidence type="ECO:0000256" key="3">
    <source>
        <dbReference type="ARBA" id="ARBA00022723"/>
    </source>
</evidence>
<dbReference type="InterPro" id="IPR032837">
    <property type="entry name" value="G1PDH"/>
</dbReference>
<keyword evidence="7" id="KW-0443">Lipid metabolism</keyword>
<dbReference type="GO" id="GO:0016614">
    <property type="term" value="F:oxidoreductase activity, acting on CH-OH group of donors"/>
    <property type="evidence" value="ECO:0007669"/>
    <property type="project" value="InterPro"/>
</dbReference>
<evidence type="ECO:0000256" key="4">
    <source>
        <dbReference type="ARBA" id="ARBA00022857"/>
    </source>
</evidence>
<keyword evidence="1" id="KW-0963">Cytoplasm</keyword>
<evidence type="ECO:0000256" key="9">
    <source>
        <dbReference type="ARBA" id="ARBA00023264"/>
    </source>
</evidence>
<protein>
    <submittedName>
        <fullName evidence="10">Glycerol-1-phosphate dehydrogenase (NAD(P)(+))</fullName>
    </submittedName>
</protein>
<dbReference type="PANTHER" id="PTHR43616">
    <property type="entry name" value="GLYCEROL DEHYDROGENASE"/>
    <property type="match status" value="1"/>
</dbReference>
<dbReference type="GO" id="GO:0046872">
    <property type="term" value="F:metal ion binding"/>
    <property type="evidence" value="ECO:0007669"/>
    <property type="project" value="UniProtKB-KW"/>
</dbReference>
<dbReference type="GO" id="GO:0008654">
    <property type="term" value="P:phospholipid biosynthetic process"/>
    <property type="evidence" value="ECO:0007669"/>
    <property type="project" value="UniProtKB-KW"/>
</dbReference>
<dbReference type="Gene3D" id="1.20.1090.10">
    <property type="entry name" value="Dehydroquinate synthase-like - alpha domain"/>
    <property type="match status" value="1"/>
</dbReference>
<dbReference type="Gene3D" id="3.40.50.1970">
    <property type="match status" value="1"/>
</dbReference>
<dbReference type="PANTHER" id="PTHR43616:SF5">
    <property type="entry name" value="GLYCEROL DEHYDROGENASE 1"/>
    <property type="match status" value="1"/>
</dbReference>
<dbReference type="AlphaFoldDB" id="A0A081BVI3"/>
<organism evidence="10">
    <name type="scientific">Vecturithrix granuli</name>
    <dbReference type="NCBI Taxonomy" id="1499967"/>
    <lineage>
        <taxon>Bacteria</taxon>
        <taxon>Candidatus Moduliflexota</taxon>
        <taxon>Candidatus Vecturitrichia</taxon>
        <taxon>Candidatus Vecturitrichales</taxon>
        <taxon>Candidatus Vecturitrichaceae</taxon>
        <taxon>Candidatus Vecturithrix</taxon>
    </lineage>
</organism>
<keyword evidence="9" id="KW-1208">Phospholipid metabolism</keyword>
<evidence type="ECO:0000256" key="1">
    <source>
        <dbReference type="ARBA" id="ARBA00022490"/>
    </source>
</evidence>
<dbReference type="STRING" id="1499967.U27_03300"/>
<keyword evidence="5" id="KW-0560">Oxidoreductase</keyword>
<name>A0A081BVI3_VECG1</name>